<dbReference type="GO" id="GO:0090522">
    <property type="term" value="P:vesicle tethering involved in exocytosis"/>
    <property type="evidence" value="ECO:0007669"/>
    <property type="project" value="InterPro"/>
</dbReference>
<dbReference type="Pfam" id="PF04091">
    <property type="entry name" value="Sec15_C"/>
    <property type="match status" value="1"/>
</dbReference>
<gene>
    <name evidence="2" type="ORF">A6R68_18432</name>
</gene>
<proteinExistence type="predicted"/>
<feature type="domain" description="Exocyst complex subunit EXOC6/Sec15 C-terminal" evidence="1">
    <location>
        <begin position="1"/>
        <end position="60"/>
    </location>
</feature>
<dbReference type="InterPro" id="IPR007225">
    <property type="entry name" value="EXOC6/Sec15"/>
</dbReference>
<feature type="non-terminal residue" evidence="2">
    <location>
        <position position="60"/>
    </location>
</feature>
<comment type="caution">
    <text evidence="2">The sequence shown here is derived from an EMBL/GenBank/DDBJ whole genome shotgun (WGS) entry which is preliminary data.</text>
</comment>
<dbReference type="EMBL" id="LZPO01027330">
    <property type="protein sequence ID" value="OBS79179.1"/>
    <property type="molecule type" value="Genomic_DNA"/>
</dbReference>
<dbReference type="InterPro" id="IPR046361">
    <property type="entry name" value="EXOC6/Sec15_C"/>
</dbReference>
<dbReference type="Proteomes" id="UP000092124">
    <property type="component" value="Unassembled WGS sequence"/>
</dbReference>
<feature type="non-terminal residue" evidence="2">
    <location>
        <position position="1"/>
    </location>
</feature>
<dbReference type="GO" id="GO:0006893">
    <property type="term" value="P:Golgi to plasma membrane transport"/>
    <property type="evidence" value="ECO:0007669"/>
    <property type="project" value="TreeGrafter"/>
</dbReference>
<name>A0A1A6HLP5_NEOLE</name>
<evidence type="ECO:0000313" key="2">
    <source>
        <dbReference type="EMBL" id="OBS79179.1"/>
    </source>
</evidence>
<dbReference type="GO" id="GO:0016020">
    <property type="term" value="C:membrane"/>
    <property type="evidence" value="ECO:0007669"/>
    <property type="project" value="TreeGrafter"/>
</dbReference>
<evidence type="ECO:0000313" key="3">
    <source>
        <dbReference type="Proteomes" id="UP000092124"/>
    </source>
</evidence>
<dbReference type="Gene3D" id="1.20.58.670">
    <property type="entry name" value="Dsl1p vesicle tethering complex, Tip20p subunit, domain D"/>
    <property type="match status" value="1"/>
</dbReference>
<sequence length="60" mass="6965">DARHAAEEEIYTNLNQKIDQFLQLADYDWMTGDLDNKASDYLVDLIAFLRSTFAVFTHLP</sequence>
<dbReference type="STRING" id="56216.A0A1A6HLP5"/>
<protein>
    <recommendedName>
        <fullName evidence="1">Exocyst complex subunit EXOC6/Sec15 C-terminal domain-containing protein</fullName>
    </recommendedName>
</protein>
<accession>A0A1A6HLP5</accession>
<organism evidence="2 3">
    <name type="scientific">Neotoma lepida</name>
    <name type="common">Desert woodrat</name>
    <dbReference type="NCBI Taxonomy" id="56216"/>
    <lineage>
        <taxon>Eukaryota</taxon>
        <taxon>Metazoa</taxon>
        <taxon>Chordata</taxon>
        <taxon>Craniata</taxon>
        <taxon>Vertebrata</taxon>
        <taxon>Euteleostomi</taxon>
        <taxon>Mammalia</taxon>
        <taxon>Eutheria</taxon>
        <taxon>Euarchontoglires</taxon>
        <taxon>Glires</taxon>
        <taxon>Rodentia</taxon>
        <taxon>Myomorpha</taxon>
        <taxon>Muroidea</taxon>
        <taxon>Cricetidae</taxon>
        <taxon>Neotominae</taxon>
        <taxon>Neotoma</taxon>
    </lineage>
</organism>
<evidence type="ECO:0000259" key="1">
    <source>
        <dbReference type="Pfam" id="PF04091"/>
    </source>
</evidence>
<dbReference type="InterPro" id="IPR042044">
    <property type="entry name" value="EXOC6PINT-1/Sec15/Tip20_C_dom2"/>
</dbReference>
<dbReference type="GO" id="GO:0000145">
    <property type="term" value="C:exocyst"/>
    <property type="evidence" value="ECO:0007669"/>
    <property type="project" value="TreeGrafter"/>
</dbReference>
<keyword evidence="3" id="KW-1185">Reference proteome</keyword>
<dbReference type="OrthoDB" id="10267033at2759"/>
<reference evidence="2 3" key="1">
    <citation type="submission" date="2016-06" db="EMBL/GenBank/DDBJ databases">
        <title>The Draft Genome Sequence and Annotation of the Desert Woodrat Neotoma lepida.</title>
        <authorList>
            <person name="Campbell M."/>
            <person name="Oakeson K.F."/>
            <person name="Yandell M."/>
            <person name="Halpert J.R."/>
            <person name="Dearing D."/>
        </authorList>
    </citation>
    <scope>NUCLEOTIDE SEQUENCE [LARGE SCALE GENOMIC DNA]</scope>
    <source>
        <strain evidence="2">417</strain>
        <tissue evidence="2">Liver</tissue>
    </source>
</reference>
<dbReference type="PANTHER" id="PTHR12702:SF3">
    <property type="entry name" value="EXOCYST COMPLEX COMPONENT 6B"/>
    <property type="match status" value="1"/>
</dbReference>
<dbReference type="GO" id="GO:0006886">
    <property type="term" value="P:intracellular protein transport"/>
    <property type="evidence" value="ECO:0007669"/>
    <property type="project" value="InterPro"/>
</dbReference>
<dbReference type="PANTHER" id="PTHR12702">
    <property type="entry name" value="SEC15"/>
    <property type="match status" value="1"/>
</dbReference>
<dbReference type="AlphaFoldDB" id="A0A1A6HLP5"/>